<gene>
    <name evidence="11" type="primary">nadD</name>
    <name evidence="13" type="ORF">Q8P09_07490</name>
</gene>
<keyword evidence="9 11" id="KW-0520">NAD</keyword>
<accession>A0ABT9HGM0</accession>
<keyword evidence="8 11" id="KW-0067">ATP-binding</keyword>
<evidence type="ECO:0000256" key="5">
    <source>
        <dbReference type="ARBA" id="ARBA00022679"/>
    </source>
</evidence>
<name>A0ABT9HGM0_9GAMM</name>
<evidence type="ECO:0000256" key="6">
    <source>
        <dbReference type="ARBA" id="ARBA00022695"/>
    </source>
</evidence>
<dbReference type="Gene3D" id="3.40.50.620">
    <property type="entry name" value="HUPs"/>
    <property type="match status" value="1"/>
</dbReference>
<evidence type="ECO:0000256" key="9">
    <source>
        <dbReference type="ARBA" id="ARBA00023027"/>
    </source>
</evidence>
<evidence type="ECO:0000256" key="7">
    <source>
        <dbReference type="ARBA" id="ARBA00022741"/>
    </source>
</evidence>
<evidence type="ECO:0000256" key="10">
    <source>
        <dbReference type="ARBA" id="ARBA00048721"/>
    </source>
</evidence>
<evidence type="ECO:0000256" key="1">
    <source>
        <dbReference type="ARBA" id="ARBA00002324"/>
    </source>
</evidence>
<keyword evidence="4 11" id="KW-0662">Pyridine nucleotide biosynthesis</keyword>
<sequence length="303" mass="34094">MPYSKDYHLTKNAKPAIRAYLGGSFDPVHNGHLQMALYVYQSLLPIAKQQQRELQVSLLPNARSPFKADSTDPKHRLAMLKLAIKNTPLQINELELWQTPPVYTIDSVKTLRARYPHDDLIFIMGMDSAQSLDKWKDGLTLTDHVNLWVFNRLSIAENDPIIKNDPIINNNDENTIAQEKLINQDLVTSNLTALQSQLPIALQHFITDSATDLVAPALQHLTASSNLKNTAQGCIYIDPRPVAAISSTQVRQQLRKQGSQNATLQPINAIINPTVPNSFAKWLNPAVYQYIIDHQLYSAAQFR</sequence>
<dbReference type="HAMAP" id="MF_00244">
    <property type="entry name" value="NaMN_adenylyltr"/>
    <property type="match status" value="1"/>
</dbReference>
<reference evidence="13 14" key="1">
    <citation type="submission" date="2023-08" db="EMBL/GenBank/DDBJ databases">
        <authorList>
            <person name="Kumar R."/>
        </authorList>
    </citation>
    <scope>NUCLEOTIDE SEQUENCE [LARGE SCALE GENOMIC DNA]</scope>
    <source>
        <strain evidence="13 14">LUR13</strain>
    </source>
</reference>
<keyword evidence="7 11" id="KW-0547">Nucleotide-binding</keyword>
<dbReference type="InterPro" id="IPR005248">
    <property type="entry name" value="NadD/NMNAT"/>
</dbReference>
<evidence type="ECO:0000259" key="12">
    <source>
        <dbReference type="Pfam" id="PF01467"/>
    </source>
</evidence>
<keyword evidence="14" id="KW-1185">Reference proteome</keyword>
<dbReference type="EMBL" id="JAVAJI010000011">
    <property type="protein sequence ID" value="MDP4544917.1"/>
    <property type="molecule type" value="Genomic_DNA"/>
</dbReference>
<dbReference type="EC" id="2.7.7.18" evidence="11"/>
<comment type="caution">
    <text evidence="13">The sequence shown here is derived from an EMBL/GenBank/DDBJ whole genome shotgun (WGS) entry which is preliminary data.</text>
</comment>
<evidence type="ECO:0000256" key="11">
    <source>
        <dbReference type="HAMAP-Rule" id="MF_00244"/>
    </source>
</evidence>
<dbReference type="CDD" id="cd02165">
    <property type="entry name" value="NMNAT"/>
    <property type="match status" value="1"/>
</dbReference>
<comment type="function">
    <text evidence="1 11">Catalyzes the reversible adenylation of nicotinate mononucleotide (NaMN) to nicotinic acid adenine dinucleotide (NaAD).</text>
</comment>
<evidence type="ECO:0000313" key="14">
    <source>
        <dbReference type="Proteomes" id="UP001228171"/>
    </source>
</evidence>
<evidence type="ECO:0000256" key="8">
    <source>
        <dbReference type="ARBA" id="ARBA00022840"/>
    </source>
</evidence>
<dbReference type="RefSeq" id="WP_305935773.1">
    <property type="nucleotide sequence ID" value="NZ_JAVAJI010000011.1"/>
</dbReference>
<dbReference type="SUPFAM" id="SSF52374">
    <property type="entry name" value="Nucleotidylyl transferase"/>
    <property type="match status" value="1"/>
</dbReference>
<evidence type="ECO:0000256" key="2">
    <source>
        <dbReference type="ARBA" id="ARBA00005019"/>
    </source>
</evidence>
<protein>
    <recommendedName>
        <fullName evidence="11">Probable nicotinate-nucleotide adenylyltransferase</fullName>
        <ecNumber evidence="11">2.7.7.18</ecNumber>
    </recommendedName>
    <alternativeName>
        <fullName evidence="11">Deamido-NAD(+) diphosphorylase</fullName>
    </alternativeName>
    <alternativeName>
        <fullName evidence="11">Deamido-NAD(+) pyrophosphorylase</fullName>
    </alternativeName>
    <alternativeName>
        <fullName evidence="11">Nicotinate mononucleotide adenylyltransferase</fullName>
        <shortName evidence="11">NaMN adenylyltransferase</shortName>
    </alternativeName>
</protein>
<comment type="catalytic activity">
    <reaction evidence="10 11">
        <text>nicotinate beta-D-ribonucleotide + ATP + H(+) = deamido-NAD(+) + diphosphate</text>
        <dbReference type="Rhea" id="RHEA:22860"/>
        <dbReference type="ChEBI" id="CHEBI:15378"/>
        <dbReference type="ChEBI" id="CHEBI:30616"/>
        <dbReference type="ChEBI" id="CHEBI:33019"/>
        <dbReference type="ChEBI" id="CHEBI:57502"/>
        <dbReference type="ChEBI" id="CHEBI:58437"/>
        <dbReference type="EC" id="2.7.7.18"/>
    </reaction>
</comment>
<proteinExistence type="inferred from homology"/>
<evidence type="ECO:0000313" key="13">
    <source>
        <dbReference type="EMBL" id="MDP4544917.1"/>
    </source>
</evidence>
<dbReference type="Proteomes" id="UP001228171">
    <property type="component" value="Unassembled WGS sequence"/>
</dbReference>
<dbReference type="Pfam" id="PF01467">
    <property type="entry name" value="CTP_transf_like"/>
    <property type="match status" value="1"/>
</dbReference>
<dbReference type="PANTHER" id="PTHR39321:SF3">
    <property type="entry name" value="PHOSPHOPANTETHEINE ADENYLYLTRANSFERASE"/>
    <property type="match status" value="1"/>
</dbReference>
<evidence type="ECO:0000256" key="4">
    <source>
        <dbReference type="ARBA" id="ARBA00022642"/>
    </source>
</evidence>
<organism evidence="13 14">
    <name type="scientific">Psychrobacter faecalis</name>
    <dbReference type="NCBI Taxonomy" id="180588"/>
    <lineage>
        <taxon>Bacteria</taxon>
        <taxon>Pseudomonadati</taxon>
        <taxon>Pseudomonadota</taxon>
        <taxon>Gammaproteobacteria</taxon>
        <taxon>Moraxellales</taxon>
        <taxon>Moraxellaceae</taxon>
        <taxon>Psychrobacter</taxon>
    </lineage>
</organism>
<evidence type="ECO:0000256" key="3">
    <source>
        <dbReference type="ARBA" id="ARBA00009014"/>
    </source>
</evidence>
<dbReference type="InterPro" id="IPR014729">
    <property type="entry name" value="Rossmann-like_a/b/a_fold"/>
</dbReference>
<dbReference type="InterPro" id="IPR004821">
    <property type="entry name" value="Cyt_trans-like"/>
</dbReference>
<dbReference type="GO" id="GO:0016779">
    <property type="term" value="F:nucleotidyltransferase activity"/>
    <property type="evidence" value="ECO:0007669"/>
    <property type="project" value="UniProtKB-KW"/>
</dbReference>
<dbReference type="PANTHER" id="PTHR39321">
    <property type="entry name" value="NICOTINATE-NUCLEOTIDE ADENYLYLTRANSFERASE-RELATED"/>
    <property type="match status" value="1"/>
</dbReference>
<keyword evidence="6 11" id="KW-0548">Nucleotidyltransferase</keyword>
<comment type="pathway">
    <text evidence="2 11">Cofactor biosynthesis; NAD(+) biosynthesis; deamido-NAD(+) from nicotinate D-ribonucleotide: step 1/1.</text>
</comment>
<feature type="domain" description="Cytidyltransferase-like" evidence="12">
    <location>
        <begin position="20"/>
        <end position="252"/>
    </location>
</feature>
<comment type="similarity">
    <text evidence="3 11">Belongs to the NadD family.</text>
</comment>
<keyword evidence="5 11" id="KW-0808">Transferase</keyword>